<evidence type="ECO:0000313" key="10">
    <source>
        <dbReference type="Proteomes" id="UP000529965"/>
    </source>
</evidence>
<feature type="domain" description="C2H2-type" evidence="8">
    <location>
        <begin position="26"/>
        <end position="53"/>
    </location>
</feature>
<dbReference type="GO" id="GO:0000981">
    <property type="term" value="F:DNA-binding transcription factor activity, RNA polymerase II-specific"/>
    <property type="evidence" value="ECO:0007669"/>
    <property type="project" value="TreeGrafter"/>
</dbReference>
<accession>A0A7K7G4A1</accession>
<evidence type="ECO:0000256" key="4">
    <source>
        <dbReference type="ARBA" id="ARBA00022771"/>
    </source>
</evidence>
<evidence type="ECO:0000256" key="5">
    <source>
        <dbReference type="ARBA" id="ARBA00022833"/>
    </source>
</evidence>
<evidence type="ECO:0000313" key="9">
    <source>
        <dbReference type="EMBL" id="NWY64392.1"/>
    </source>
</evidence>
<feature type="non-terminal residue" evidence="9">
    <location>
        <position position="53"/>
    </location>
</feature>
<dbReference type="PROSITE" id="PS50157">
    <property type="entry name" value="ZINC_FINGER_C2H2_2"/>
    <property type="match status" value="1"/>
</dbReference>
<evidence type="ECO:0000256" key="2">
    <source>
        <dbReference type="ARBA" id="ARBA00022723"/>
    </source>
</evidence>
<organism evidence="9 10">
    <name type="scientific">Erithacus rubecula</name>
    <name type="common">European robin</name>
    <dbReference type="NCBI Taxonomy" id="37610"/>
    <lineage>
        <taxon>Eukaryota</taxon>
        <taxon>Metazoa</taxon>
        <taxon>Chordata</taxon>
        <taxon>Craniata</taxon>
        <taxon>Vertebrata</taxon>
        <taxon>Euteleostomi</taxon>
        <taxon>Archelosauria</taxon>
        <taxon>Archosauria</taxon>
        <taxon>Dinosauria</taxon>
        <taxon>Saurischia</taxon>
        <taxon>Theropoda</taxon>
        <taxon>Coelurosauria</taxon>
        <taxon>Aves</taxon>
        <taxon>Neognathae</taxon>
        <taxon>Neoaves</taxon>
        <taxon>Telluraves</taxon>
        <taxon>Australaves</taxon>
        <taxon>Passeriformes</taxon>
        <taxon>Turdidae</taxon>
        <taxon>Erithacus</taxon>
    </lineage>
</organism>
<proteinExistence type="predicted"/>
<keyword evidence="6" id="KW-0539">Nucleus</keyword>
<keyword evidence="10" id="KW-1185">Reference proteome</keyword>
<keyword evidence="5" id="KW-0862">Zinc</keyword>
<evidence type="ECO:0000256" key="3">
    <source>
        <dbReference type="ARBA" id="ARBA00022737"/>
    </source>
</evidence>
<evidence type="ECO:0000256" key="6">
    <source>
        <dbReference type="ARBA" id="ARBA00023242"/>
    </source>
</evidence>
<evidence type="ECO:0000256" key="7">
    <source>
        <dbReference type="PROSITE-ProRule" id="PRU00042"/>
    </source>
</evidence>
<dbReference type="PANTHER" id="PTHR23226">
    <property type="entry name" value="ZINC FINGER AND SCAN DOMAIN-CONTAINING"/>
    <property type="match status" value="1"/>
</dbReference>
<dbReference type="GO" id="GO:0008270">
    <property type="term" value="F:zinc ion binding"/>
    <property type="evidence" value="ECO:0007669"/>
    <property type="project" value="UniProtKB-KW"/>
</dbReference>
<comment type="subcellular location">
    <subcellularLocation>
        <location evidence="1">Nucleus</location>
    </subcellularLocation>
</comment>
<dbReference type="PROSITE" id="PS00028">
    <property type="entry name" value="ZINC_FINGER_C2H2_1"/>
    <property type="match status" value="1"/>
</dbReference>
<dbReference type="SUPFAM" id="SSF57667">
    <property type="entry name" value="beta-beta-alpha zinc fingers"/>
    <property type="match status" value="1"/>
</dbReference>
<keyword evidence="4 7" id="KW-0863">Zinc-finger</keyword>
<dbReference type="Proteomes" id="UP000529965">
    <property type="component" value="Unassembled WGS sequence"/>
</dbReference>
<evidence type="ECO:0000259" key="8">
    <source>
        <dbReference type="PROSITE" id="PS50157"/>
    </source>
</evidence>
<evidence type="ECO:0000256" key="1">
    <source>
        <dbReference type="ARBA" id="ARBA00004123"/>
    </source>
</evidence>
<dbReference type="GO" id="GO:0005634">
    <property type="term" value="C:nucleus"/>
    <property type="evidence" value="ECO:0007669"/>
    <property type="project" value="UniProtKB-SubCell"/>
</dbReference>
<feature type="non-terminal residue" evidence="9">
    <location>
        <position position="1"/>
    </location>
</feature>
<dbReference type="GO" id="GO:0000978">
    <property type="term" value="F:RNA polymerase II cis-regulatory region sequence-specific DNA binding"/>
    <property type="evidence" value="ECO:0007669"/>
    <property type="project" value="TreeGrafter"/>
</dbReference>
<reference evidence="9 10" key="1">
    <citation type="submission" date="2019-09" db="EMBL/GenBank/DDBJ databases">
        <title>Bird 10,000 Genomes (B10K) Project - Family phase.</title>
        <authorList>
            <person name="Zhang G."/>
        </authorList>
    </citation>
    <scope>NUCLEOTIDE SEQUENCE [LARGE SCALE GENOMIC DNA]</scope>
    <source>
        <strain evidence="9">OUT-0015</strain>
        <tissue evidence="9">Blood</tissue>
    </source>
</reference>
<sequence>RAGGRRWSQSLDLVVHEQLCDGEKPHKCSECGMSFRCRSLLIRHQSIHTGERS</sequence>
<dbReference type="PANTHER" id="PTHR23226:SF416">
    <property type="entry name" value="FI01424P"/>
    <property type="match status" value="1"/>
</dbReference>
<dbReference type="AlphaFoldDB" id="A0A7K7G4A1"/>
<keyword evidence="2" id="KW-0479">Metal-binding</keyword>
<dbReference type="EMBL" id="VZSK01000094">
    <property type="protein sequence ID" value="NWY64392.1"/>
    <property type="molecule type" value="Genomic_DNA"/>
</dbReference>
<comment type="caution">
    <text evidence="9">The sequence shown here is derived from an EMBL/GenBank/DDBJ whole genome shotgun (WGS) entry which is preliminary data.</text>
</comment>
<dbReference type="FunFam" id="3.30.160.60:FF:000352">
    <property type="entry name" value="zinc finger protein 3 homolog"/>
    <property type="match status" value="1"/>
</dbReference>
<gene>
    <name evidence="9" type="primary">Znf267</name>
    <name evidence="9" type="ORF">ERIRUB_R10200</name>
</gene>
<dbReference type="InterPro" id="IPR013087">
    <property type="entry name" value="Znf_C2H2_type"/>
</dbReference>
<dbReference type="Gene3D" id="3.30.160.60">
    <property type="entry name" value="Classic Zinc Finger"/>
    <property type="match status" value="1"/>
</dbReference>
<keyword evidence="3" id="KW-0677">Repeat</keyword>
<name>A0A7K7G4A1_ERIRU</name>
<dbReference type="InterPro" id="IPR036236">
    <property type="entry name" value="Znf_C2H2_sf"/>
</dbReference>
<protein>
    <submittedName>
        <fullName evidence="9">ZN267 protein</fullName>
    </submittedName>
</protein>